<reference evidence="2 3" key="1">
    <citation type="submission" date="2014-06" db="EMBL/GenBank/DDBJ databases">
        <title>Helicobacter pullorum isolates in fresh chicken meat - phenotypic and genotypic features.</title>
        <authorList>
            <person name="Borges V."/>
            <person name="Santos A."/>
            <person name="Correia C.B."/>
            <person name="Saraiva M."/>
            <person name="Menard A."/>
            <person name="Vieira L."/>
            <person name="Sampaio D.A."/>
            <person name="Gomes J.P."/>
            <person name="Oleastro M."/>
        </authorList>
    </citation>
    <scope>NUCLEOTIDE SEQUENCE [LARGE SCALE GENOMIC DNA]</scope>
    <source>
        <strain evidence="2 3">229336/12</strain>
    </source>
</reference>
<evidence type="ECO:0000313" key="3">
    <source>
        <dbReference type="Proteomes" id="UP000037800"/>
    </source>
</evidence>
<gene>
    <name evidence="2" type="ORF">HPU229336_04665</name>
</gene>
<comment type="caution">
    <text evidence="2">The sequence shown here is derived from an EMBL/GenBank/DDBJ whole genome shotgun (WGS) entry which is preliminary data.</text>
</comment>
<dbReference type="SUPFAM" id="SSF51126">
    <property type="entry name" value="Pectin lyase-like"/>
    <property type="match status" value="1"/>
</dbReference>
<organism evidence="2 3">
    <name type="scientific">Helicobacter pullorum</name>
    <dbReference type="NCBI Taxonomy" id="35818"/>
    <lineage>
        <taxon>Bacteria</taxon>
        <taxon>Pseudomonadati</taxon>
        <taxon>Campylobacterota</taxon>
        <taxon>Epsilonproteobacteria</taxon>
        <taxon>Campylobacterales</taxon>
        <taxon>Helicobacteraceae</taxon>
        <taxon>Helicobacter</taxon>
    </lineage>
</organism>
<dbReference type="AlphaFoldDB" id="A0AAW3J1S7"/>
<proteinExistence type="predicted"/>
<dbReference type="NCBIfam" id="TIGR01901">
    <property type="entry name" value="adhes_NPXG"/>
    <property type="match status" value="1"/>
</dbReference>
<dbReference type="InterPro" id="IPR008638">
    <property type="entry name" value="FhaB/CdiA-like_TPS"/>
</dbReference>
<feature type="domain" description="Filamentous haemagglutinin FhaB/tRNA nuclease CdiA-like TPS" evidence="1">
    <location>
        <begin position="14"/>
        <end position="126"/>
    </location>
</feature>
<feature type="non-terminal residue" evidence="2">
    <location>
        <position position="718"/>
    </location>
</feature>
<protein>
    <recommendedName>
        <fullName evidence="1">Filamentous haemagglutinin FhaB/tRNA nuclease CdiA-like TPS domain-containing protein</fullName>
    </recommendedName>
</protein>
<accession>A0AAW3J1S7</accession>
<dbReference type="Pfam" id="PF05860">
    <property type="entry name" value="TPS"/>
    <property type="match status" value="1"/>
</dbReference>
<dbReference type="InterPro" id="IPR011050">
    <property type="entry name" value="Pectin_lyase_fold/virulence"/>
</dbReference>
<evidence type="ECO:0000259" key="1">
    <source>
        <dbReference type="SMART" id="SM00912"/>
    </source>
</evidence>
<dbReference type="InterPro" id="IPR012334">
    <property type="entry name" value="Pectin_lyas_fold"/>
</dbReference>
<evidence type="ECO:0000313" key="2">
    <source>
        <dbReference type="EMBL" id="KPH50075.1"/>
    </source>
</evidence>
<dbReference type="RefSeq" id="WP_166648741.1">
    <property type="nucleotide sequence ID" value="NZ_JNUR01000033.1"/>
</dbReference>
<dbReference type="EMBL" id="JNUR01000033">
    <property type="protein sequence ID" value="KPH50075.1"/>
    <property type="molecule type" value="Genomic_DNA"/>
</dbReference>
<dbReference type="Proteomes" id="UP000037800">
    <property type="component" value="Unassembled WGS sequence"/>
</dbReference>
<dbReference type="Gene3D" id="2.160.20.10">
    <property type="entry name" value="Single-stranded right-handed beta-helix, Pectin lyase-like"/>
    <property type="match status" value="1"/>
</dbReference>
<name>A0AAW3J1S7_9HELI</name>
<dbReference type="SMART" id="SM00912">
    <property type="entry name" value="Haemagg_act"/>
    <property type="match status" value="1"/>
</dbReference>
<sequence>GISIIASVLLSQNLAALPAGGKFIHGSGSISKNGNTMTIKGNNKNHVIAWGGGFNIAKGETVNFNGSGKAFLNLDYSNKASKIRGTLNGGGNNIYLVNPSGVLIGEGGKVNNVGRFVASTSSLDKALTQFVNAAKQNGDQNAVYFSPVFSRGSLKGNVINMGTINANNIMLVGNVVRNLTSNGTKDVQGKYNNGSGANSLHIIGNKIFLDVEGVQNKKNIRLTGTNDVLNSTPKITVQMAMSTFRANGHKDWITKDYSIDGSQFGNGSYYVDRIITIGSTGGWNDFANAWNNNTGLTRQIEEFKLISNLDFKGVNFESVGKPQGAGFNKIFNGNGYKMLNITLDNNDASNNGGITIAGVFNKIGGGTIKNLTIDTINANINASADTIYLGGLAGQINGGTINNVTVNNIDLQGRMENTHASSWTNDNGYVGGFAGVISNNGNISINNVVLNNIKNLYLYSNQFTGSTMFVGGFAGRIANANGNSKTTINNVILNKIGILQNDVVTGMAANANIAVAGFVTELGSGNSISNASLYFDENTKFIPASVRDHNSDSRNRSKTFYYHTNGLGSSLSKINIYYNTKYTDTRYGPSADVGYNIVRINGQDRLYYTANGVINGIRNTALRGEIADGHYGSQDVNFYHYDAVSNDKGFEGEVKAWYPNITVSNYNYSWVKQERISNTYPMNSSLNTKDDYTTLINTYLPQIIDDILEANYGVTIEN</sequence>
<dbReference type="Gene3D" id="2.160.20.110">
    <property type="match status" value="1"/>
</dbReference>
<feature type="non-terminal residue" evidence="2">
    <location>
        <position position="1"/>
    </location>
</feature>